<evidence type="ECO:0000313" key="2">
    <source>
        <dbReference type="EMBL" id="SEP09792.1"/>
    </source>
</evidence>
<dbReference type="AlphaFoldDB" id="A0A1H8V2S7"/>
<evidence type="ECO:0000313" key="3">
    <source>
        <dbReference type="Proteomes" id="UP000199657"/>
    </source>
</evidence>
<accession>A0A1H8V2S7</accession>
<protein>
    <submittedName>
        <fullName evidence="2">Uncharacterized protein</fullName>
    </submittedName>
</protein>
<dbReference type="STRING" id="406100.SAMN04488052_109101"/>
<feature type="region of interest" description="Disordered" evidence="1">
    <location>
        <begin position="1"/>
        <end position="20"/>
    </location>
</feature>
<organism evidence="2 3">
    <name type="scientific">Aquisalimonas asiatica</name>
    <dbReference type="NCBI Taxonomy" id="406100"/>
    <lineage>
        <taxon>Bacteria</taxon>
        <taxon>Pseudomonadati</taxon>
        <taxon>Pseudomonadota</taxon>
        <taxon>Gammaproteobacteria</taxon>
        <taxon>Chromatiales</taxon>
        <taxon>Ectothiorhodospiraceae</taxon>
        <taxon>Aquisalimonas</taxon>
    </lineage>
</organism>
<reference evidence="2 3" key="1">
    <citation type="submission" date="2016-10" db="EMBL/GenBank/DDBJ databases">
        <authorList>
            <person name="de Groot N.N."/>
        </authorList>
    </citation>
    <scope>NUCLEOTIDE SEQUENCE [LARGE SCALE GENOMIC DNA]</scope>
    <source>
        <strain evidence="2 3">CGMCC 1.6291</strain>
    </source>
</reference>
<keyword evidence="3" id="KW-1185">Reference proteome</keyword>
<sequence>MADVIPLQRRQRRQRKREGDTLCRAGRHRWEVVTESRFDVREGRLMTVLRCSRCGRERTERR</sequence>
<evidence type="ECO:0000256" key="1">
    <source>
        <dbReference type="SAM" id="MobiDB-lite"/>
    </source>
</evidence>
<gene>
    <name evidence="2" type="ORF">SAMN04488052_109101</name>
</gene>
<dbReference type="RefSeq" id="WP_091645589.1">
    <property type="nucleotide sequence ID" value="NZ_FOEG01000009.1"/>
</dbReference>
<proteinExistence type="predicted"/>
<dbReference type="OrthoDB" id="5801496at2"/>
<dbReference type="EMBL" id="FOEG01000009">
    <property type="protein sequence ID" value="SEP09792.1"/>
    <property type="molecule type" value="Genomic_DNA"/>
</dbReference>
<name>A0A1H8V2S7_9GAMM</name>
<dbReference type="Proteomes" id="UP000199657">
    <property type="component" value="Unassembled WGS sequence"/>
</dbReference>